<dbReference type="InterPro" id="IPR039298">
    <property type="entry name" value="ACOT13"/>
</dbReference>
<name>A0A0G9HEU9_9GAMM</name>
<dbReference type="PATRIC" id="fig|1440762.4.peg.35"/>
<evidence type="ECO:0000256" key="2">
    <source>
        <dbReference type="ARBA" id="ARBA00022801"/>
    </source>
</evidence>
<dbReference type="GO" id="GO:0047617">
    <property type="term" value="F:fatty acyl-CoA hydrolase activity"/>
    <property type="evidence" value="ECO:0007669"/>
    <property type="project" value="InterPro"/>
</dbReference>
<dbReference type="Proteomes" id="UP000035481">
    <property type="component" value="Unassembled WGS sequence"/>
</dbReference>
<dbReference type="Gene3D" id="3.10.129.10">
    <property type="entry name" value="Hotdog Thioesterase"/>
    <property type="match status" value="1"/>
</dbReference>
<dbReference type="InterPro" id="IPR029069">
    <property type="entry name" value="HotDog_dom_sf"/>
</dbReference>
<dbReference type="EMBL" id="JPLA01000001">
    <property type="protein sequence ID" value="KLD66137.1"/>
    <property type="molecule type" value="Genomic_DNA"/>
</dbReference>
<dbReference type="NCBIfam" id="TIGR00369">
    <property type="entry name" value="unchar_dom_1"/>
    <property type="match status" value="1"/>
</dbReference>
<dbReference type="PANTHER" id="PTHR21660">
    <property type="entry name" value="THIOESTERASE SUPERFAMILY MEMBER-RELATED"/>
    <property type="match status" value="1"/>
</dbReference>
<accession>A0A0G9HEU9</accession>
<organism evidence="4 5">
    <name type="scientific">Dyella japonica DSM 16301</name>
    <dbReference type="NCBI Taxonomy" id="1440762"/>
    <lineage>
        <taxon>Bacteria</taxon>
        <taxon>Pseudomonadati</taxon>
        <taxon>Pseudomonadota</taxon>
        <taxon>Gammaproteobacteria</taxon>
        <taxon>Lysobacterales</taxon>
        <taxon>Rhodanobacteraceae</taxon>
        <taxon>Dyella</taxon>
    </lineage>
</organism>
<sequence length="160" mass="17365">MISFPDESRDVGVVPREVLLAEGGMVFLRGMLSGRHPSAPYAAAMDMDLAEVEDGRVVFAGRPSARFFNPVGTIQGGWAATILDAAMAHCIHTTLKVGENYTTVEMKISFVRPVMPSSGIVRCEGRVIHRGSRIATSEGRLFDDRGRLLSHGSETCMILD</sequence>
<dbReference type="CDD" id="cd03443">
    <property type="entry name" value="PaaI_thioesterase"/>
    <property type="match status" value="1"/>
</dbReference>
<reference evidence="4 5" key="1">
    <citation type="journal article" date="2015" name="Antonie Van Leeuwenhoek">
        <title>A phylogenomic and molecular marker based taxonomic framework for the order Xanthomonadales: proposal to transfer the families Algiphilaceae and Solimonadaceae to the order Nevskiales ord. nov. and to create a new family within the order Xanthomonadales, the family Rhodanobacteraceae fam. nov., containing the genus Rhodanobacter and its closest relatives.</title>
        <authorList>
            <person name="Naushad S."/>
            <person name="Adeolu M."/>
            <person name="Wong S."/>
            <person name="Sohail M."/>
            <person name="Schellhorn H.E."/>
            <person name="Gupta R.S."/>
        </authorList>
    </citation>
    <scope>NUCLEOTIDE SEQUENCE [LARGE SCALE GENOMIC DNA]</scope>
    <source>
        <strain evidence="4 5">DSM 16301</strain>
    </source>
</reference>
<keyword evidence="2" id="KW-0378">Hydrolase</keyword>
<comment type="caution">
    <text evidence="4">The sequence shown here is derived from an EMBL/GenBank/DDBJ whole genome shotgun (WGS) entry which is preliminary data.</text>
</comment>
<dbReference type="InterPro" id="IPR003736">
    <property type="entry name" value="PAAI_dom"/>
</dbReference>
<protein>
    <recommendedName>
        <fullName evidence="3">Thioesterase domain-containing protein</fullName>
    </recommendedName>
</protein>
<evidence type="ECO:0000313" key="4">
    <source>
        <dbReference type="EMBL" id="KLD66137.1"/>
    </source>
</evidence>
<dbReference type="Pfam" id="PF03061">
    <property type="entry name" value="4HBT"/>
    <property type="match status" value="1"/>
</dbReference>
<dbReference type="STRING" id="1440762.Y882_00185"/>
<dbReference type="SUPFAM" id="SSF54637">
    <property type="entry name" value="Thioesterase/thiol ester dehydrase-isomerase"/>
    <property type="match status" value="1"/>
</dbReference>
<proteinExistence type="inferred from homology"/>
<evidence type="ECO:0000259" key="3">
    <source>
        <dbReference type="Pfam" id="PF03061"/>
    </source>
</evidence>
<feature type="domain" description="Thioesterase" evidence="3">
    <location>
        <begin position="72"/>
        <end position="148"/>
    </location>
</feature>
<dbReference type="InterPro" id="IPR006683">
    <property type="entry name" value="Thioestr_dom"/>
</dbReference>
<dbReference type="PANTHER" id="PTHR21660:SF1">
    <property type="entry name" value="ACYL-COENZYME A THIOESTERASE 13"/>
    <property type="match status" value="1"/>
</dbReference>
<gene>
    <name evidence="4" type="ORF">Y882_00185</name>
</gene>
<evidence type="ECO:0000313" key="5">
    <source>
        <dbReference type="Proteomes" id="UP000035481"/>
    </source>
</evidence>
<dbReference type="AlphaFoldDB" id="A0A0G9HEU9"/>
<comment type="similarity">
    <text evidence="1">Belongs to the thioesterase PaaI family.</text>
</comment>
<evidence type="ECO:0000256" key="1">
    <source>
        <dbReference type="ARBA" id="ARBA00008324"/>
    </source>
</evidence>